<keyword evidence="1" id="KW-0812">Transmembrane</keyword>
<gene>
    <name evidence="3" type="ORF">FB45DRAFT_836057</name>
</gene>
<evidence type="ECO:0000259" key="2">
    <source>
        <dbReference type="Pfam" id="PF01755"/>
    </source>
</evidence>
<evidence type="ECO:0000313" key="3">
    <source>
        <dbReference type="EMBL" id="KAJ7625785.1"/>
    </source>
</evidence>
<keyword evidence="1" id="KW-1133">Transmembrane helix</keyword>
<feature type="transmembrane region" description="Helical" evidence="1">
    <location>
        <begin position="12"/>
        <end position="32"/>
    </location>
</feature>
<dbReference type="EMBL" id="JARKIF010000012">
    <property type="protein sequence ID" value="KAJ7625785.1"/>
    <property type="molecule type" value="Genomic_DNA"/>
</dbReference>
<keyword evidence="1" id="KW-0472">Membrane</keyword>
<evidence type="ECO:0000313" key="4">
    <source>
        <dbReference type="Proteomes" id="UP001221142"/>
    </source>
</evidence>
<dbReference type="AlphaFoldDB" id="A0AAD7FKV0"/>
<feature type="domain" description="Glycosyl transferase family 25" evidence="2">
    <location>
        <begin position="47"/>
        <end position="216"/>
    </location>
</feature>
<evidence type="ECO:0000256" key="1">
    <source>
        <dbReference type="SAM" id="Phobius"/>
    </source>
</evidence>
<proteinExistence type="predicted"/>
<dbReference type="Proteomes" id="UP001221142">
    <property type="component" value="Unassembled WGS sequence"/>
</dbReference>
<name>A0AAD7FKV0_9AGAR</name>
<comment type="caution">
    <text evidence="3">The sequence shown here is derived from an EMBL/GenBank/DDBJ whole genome shotgun (WGS) entry which is preliminary data.</text>
</comment>
<dbReference type="Pfam" id="PF01755">
    <property type="entry name" value="Glyco_transf_25"/>
    <property type="match status" value="1"/>
</dbReference>
<sequence>MGAPANAPRSLRSFLVAVVVLSILPIYLHGWITSRPVLSSILPVPSKTYVISLPRRTDRRETMEHLRERLGVEWSYFDAGEADTPLVGKILDQNGSERIVMPFEWPDADTPISATPFEDLEFPAPSSWVGDEYEDKVDLMVSRDDFTLTRYKAGLHPFEYMSRGPIACYHSHITLISETAKREFTGEPSLILEDDVDVDRDIKEQLSAVWHLLPTDWDMIFLGFCWAHETKYTGMDAGMPLDGSEPPRIRLFPSNEPLCTHAYAVSPIGARRLLRFLDHPPFAYSRSIDQAFKYLISHGQIHKAFTVIPSIVAQYRGENYESDVMKNLPDVWDWSLKYGILASEARDRE</sequence>
<organism evidence="3 4">
    <name type="scientific">Roridomyces roridus</name>
    <dbReference type="NCBI Taxonomy" id="1738132"/>
    <lineage>
        <taxon>Eukaryota</taxon>
        <taxon>Fungi</taxon>
        <taxon>Dikarya</taxon>
        <taxon>Basidiomycota</taxon>
        <taxon>Agaricomycotina</taxon>
        <taxon>Agaricomycetes</taxon>
        <taxon>Agaricomycetidae</taxon>
        <taxon>Agaricales</taxon>
        <taxon>Marasmiineae</taxon>
        <taxon>Mycenaceae</taxon>
        <taxon>Roridomyces</taxon>
    </lineage>
</organism>
<reference evidence="3" key="1">
    <citation type="submission" date="2023-03" db="EMBL/GenBank/DDBJ databases">
        <title>Massive genome expansion in bonnet fungi (Mycena s.s.) driven by repeated elements and novel gene families across ecological guilds.</title>
        <authorList>
            <consortium name="Lawrence Berkeley National Laboratory"/>
            <person name="Harder C.B."/>
            <person name="Miyauchi S."/>
            <person name="Viragh M."/>
            <person name="Kuo A."/>
            <person name="Thoen E."/>
            <person name="Andreopoulos B."/>
            <person name="Lu D."/>
            <person name="Skrede I."/>
            <person name="Drula E."/>
            <person name="Henrissat B."/>
            <person name="Morin E."/>
            <person name="Kohler A."/>
            <person name="Barry K."/>
            <person name="LaButti K."/>
            <person name="Morin E."/>
            <person name="Salamov A."/>
            <person name="Lipzen A."/>
            <person name="Mereny Z."/>
            <person name="Hegedus B."/>
            <person name="Baldrian P."/>
            <person name="Stursova M."/>
            <person name="Weitz H."/>
            <person name="Taylor A."/>
            <person name="Grigoriev I.V."/>
            <person name="Nagy L.G."/>
            <person name="Martin F."/>
            <person name="Kauserud H."/>
        </authorList>
    </citation>
    <scope>NUCLEOTIDE SEQUENCE</scope>
    <source>
        <strain evidence="3">9284</strain>
    </source>
</reference>
<protein>
    <recommendedName>
        <fullName evidence="2">Glycosyl transferase family 25 domain-containing protein</fullName>
    </recommendedName>
</protein>
<keyword evidence="4" id="KW-1185">Reference proteome</keyword>
<accession>A0AAD7FKV0</accession>
<dbReference type="InterPro" id="IPR002654">
    <property type="entry name" value="Glyco_trans_25"/>
</dbReference>